<dbReference type="InterPro" id="IPR002797">
    <property type="entry name" value="Polysacc_synth"/>
</dbReference>
<evidence type="ECO:0000256" key="5">
    <source>
        <dbReference type="ARBA" id="ARBA00023136"/>
    </source>
</evidence>
<evidence type="ECO:0000256" key="6">
    <source>
        <dbReference type="SAM" id="Phobius"/>
    </source>
</evidence>
<accession>A0ABV1H9S4</accession>
<evidence type="ECO:0000313" key="8">
    <source>
        <dbReference type="Proteomes" id="UP001454489"/>
    </source>
</evidence>
<feature type="transmembrane region" description="Helical" evidence="6">
    <location>
        <begin position="362"/>
        <end position="382"/>
    </location>
</feature>
<dbReference type="Pfam" id="PF01943">
    <property type="entry name" value="Polysacc_synt"/>
    <property type="match status" value="1"/>
</dbReference>
<keyword evidence="5 6" id="KW-0472">Membrane</keyword>
<feature type="transmembrane region" description="Helical" evidence="6">
    <location>
        <begin position="195"/>
        <end position="217"/>
    </location>
</feature>
<feature type="transmembrane region" description="Helical" evidence="6">
    <location>
        <begin position="15"/>
        <end position="39"/>
    </location>
</feature>
<keyword evidence="8" id="KW-1185">Reference proteome</keyword>
<evidence type="ECO:0000256" key="3">
    <source>
        <dbReference type="ARBA" id="ARBA00022692"/>
    </source>
</evidence>
<dbReference type="PANTHER" id="PTHR30250">
    <property type="entry name" value="PST FAMILY PREDICTED COLANIC ACID TRANSPORTER"/>
    <property type="match status" value="1"/>
</dbReference>
<feature type="transmembrane region" description="Helical" evidence="6">
    <location>
        <begin position="92"/>
        <end position="113"/>
    </location>
</feature>
<feature type="transmembrane region" description="Helical" evidence="6">
    <location>
        <begin position="324"/>
        <end position="350"/>
    </location>
</feature>
<proteinExistence type="predicted"/>
<comment type="subcellular location">
    <subcellularLocation>
        <location evidence="1">Cell membrane</location>
        <topology evidence="1">Multi-pass membrane protein</topology>
    </subcellularLocation>
</comment>
<evidence type="ECO:0000256" key="1">
    <source>
        <dbReference type="ARBA" id="ARBA00004651"/>
    </source>
</evidence>
<keyword evidence="4 6" id="KW-1133">Transmembrane helix</keyword>
<feature type="transmembrane region" description="Helical" evidence="6">
    <location>
        <begin position="389"/>
        <end position="409"/>
    </location>
</feature>
<dbReference type="Proteomes" id="UP001454489">
    <property type="component" value="Unassembled WGS sequence"/>
</dbReference>
<dbReference type="InterPro" id="IPR050833">
    <property type="entry name" value="Poly_Biosynth_Transport"/>
</dbReference>
<dbReference type="RefSeq" id="WP_353529419.1">
    <property type="nucleotide sequence ID" value="NZ_JBBMEX010000001.1"/>
</dbReference>
<dbReference type="CDD" id="cd13124">
    <property type="entry name" value="MATE_SpoVB_like"/>
    <property type="match status" value="1"/>
</dbReference>
<evidence type="ECO:0000256" key="4">
    <source>
        <dbReference type="ARBA" id="ARBA00022989"/>
    </source>
</evidence>
<dbReference type="EMBL" id="JBBMEX010000001">
    <property type="protein sequence ID" value="MEQ2556455.1"/>
    <property type="molecule type" value="Genomic_DNA"/>
</dbReference>
<feature type="transmembrane region" description="Helical" evidence="6">
    <location>
        <begin position="51"/>
        <end position="71"/>
    </location>
</feature>
<dbReference type="InterPro" id="IPR024923">
    <property type="entry name" value="PG_synth_SpoVB"/>
</dbReference>
<dbReference type="PIRSF" id="PIRSF038958">
    <property type="entry name" value="PG_synth_SpoVB"/>
    <property type="match status" value="1"/>
</dbReference>
<reference evidence="7 8" key="1">
    <citation type="submission" date="2024-03" db="EMBL/GenBank/DDBJ databases">
        <title>Human intestinal bacterial collection.</title>
        <authorList>
            <person name="Pauvert C."/>
            <person name="Hitch T.C.A."/>
            <person name="Clavel T."/>
        </authorList>
    </citation>
    <scope>NUCLEOTIDE SEQUENCE [LARGE SCALE GENOMIC DNA]</scope>
    <source>
        <strain evidence="7 8">CLA-AA-H185</strain>
    </source>
</reference>
<feature type="transmembrane region" description="Helical" evidence="6">
    <location>
        <begin position="415"/>
        <end position="434"/>
    </location>
</feature>
<comment type="caution">
    <text evidence="7">The sequence shown here is derived from an EMBL/GenBank/DDBJ whole genome shotgun (WGS) entry which is preliminary data.</text>
</comment>
<keyword evidence="3 6" id="KW-0812">Transmembrane</keyword>
<keyword evidence="2" id="KW-1003">Cell membrane</keyword>
<evidence type="ECO:0000313" key="7">
    <source>
        <dbReference type="EMBL" id="MEQ2556455.1"/>
    </source>
</evidence>
<feature type="transmembrane region" description="Helical" evidence="6">
    <location>
        <begin position="133"/>
        <end position="155"/>
    </location>
</feature>
<dbReference type="PANTHER" id="PTHR30250:SF21">
    <property type="entry name" value="LIPID II FLIPPASE MURJ"/>
    <property type="match status" value="1"/>
</dbReference>
<sequence>MNLSRYIRHYMKNPLVLGTFLLTASGVLSRIIGFFYRIFLSHTIGAEGIGIYQLIFPLLALCSSFTTAGIQTAISKFVAEVSDDKNESRRRCYLAAGLLLSLSLSFLCAFYLYTQADFLAYHVIHEYRTAPLLRILAYSLPFGAIHSCISGYYYGLKKAMIPSVSQLIEQIVRVASVYVIYRIQMQEQIPVTPAIAVWGIVCGEISSALFSAAAVHFSKLRLCDFKNALPKIGRLSVPLTGNRVVLNLFTSIEAILIPLKLKEAGLSTSAALSMFGVLTGMALPLILFPTSITNSLAVMLLPAVSEASAHGERDRIKKAVSKSITYCMLFGFACTAFFFFGGNFLGMWLFQNEMSGNFIMQLGFICPFLYLTSTLAAILNGLGRTVQTFCYNLVSICIRLLFALFAIPAFGIKGYLWGLLASQIILSVCLTFSLREYLK</sequence>
<name>A0ABV1H9S4_9FIRM</name>
<organism evidence="7 8">
    <name type="scientific">Maccoyibacter intestinihominis</name>
    <dbReference type="NCBI Taxonomy" id="3133499"/>
    <lineage>
        <taxon>Bacteria</taxon>
        <taxon>Bacillati</taxon>
        <taxon>Bacillota</taxon>
        <taxon>Clostridia</taxon>
        <taxon>Lachnospirales</taxon>
        <taxon>Lachnospiraceae</taxon>
        <taxon>Maccoyibacter</taxon>
    </lineage>
</organism>
<evidence type="ECO:0000256" key="2">
    <source>
        <dbReference type="ARBA" id="ARBA00022475"/>
    </source>
</evidence>
<protein>
    <submittedName>
        <fullName evidence="7">Polysaccharide biosynthesis protein</fullName>
    </submittedName>
</protein>
<gene>
    <name evidence="7" type="ORF">WMO43_00985</name>
</gene>